<feature type="non-terminal residue" evidence="2">
    <location>
        <position position="435"/>
    </location>
</feature>
<evidence type="ECO:0000313" key="2">
    <source>
        <dbReference type="EMBL" id="VAX01476.1"/>
    </source>
</evidence>
<dbReference type="EMBL" id="UOFV01000254">
    <property type="protein sequence ID" value="VAX01476.1"/>
    <property type="molecule type" value="Genomic_DNA"/>
</dbReference>
<evidence type="ECO:0000259" key="1">
    <source>
        <dbReference type="Pfam" id="PF07631"/>
    </source>
</evidence>
<dbReference type="AlphaFoldDB" id="A0A3B1A6W9"/>
<gene>
    <name evidence="2" type="ORF">MNBD_GAMMA19-991</name>
</gene>
<feature type="domain" description="DUF1592" evidence="1">
    <location>
        <begin position="61"/>
        <end position="164"/>
    </location>
</feature>
<organism evidence="2">
    <name type="scientific">hydrothermal vent metagenome</name>
    <dbReference type="NCBI Taxonomy" id="652676"/>
    <lineage>
        <taxon>unclassified sequences</taxon>
        <taxon>metagenomes</taxon>
        <taxon>ecological metagenomes</taxon>
    </lineage>
</organism>
<protein>
    <recommendedName>
        <fullName evidence="1">DUF1592 domain-containing protein</fullName>
    </recommendedName>
</protein>
<name>A0A3B1A6W9_9ZZZZ</name>
<dbReference type="Pfam" id="PF07631">
    <property type="entry name" value="PSD4"/>
    <property type="match status" value="1"/>
</dbReference>
<feature type="non-terminal residue" evidence="2">
    <location>
        <position position="1"/>
    </location>
</feature>
<accession>A0A3B1A6W9</accession>
<proteinExistence type="predicted"/>
<dbReference type="InterPro" id="IPR013042">
    <property type="entry name" value="DUF1592"/>
</dbReference>
<reference evidence="2" key="1">
    <citation type="submission" date="2018-06" db="EMBL/GenBank/DDBJ databases">
        <authorList>
            <person name="Zhirakovskaya E."/>
        </authorList>
    </citation>
    <scope>NUCLEOTIDE SEQUENCE</scope>
</reference>
<sequence>YQDLDSLISVMERECGATSTVSFFDDVQFYSEQETLKKAAIVLAGRRPAVSELNAVAAGGEDSLRVTIRNMMQGERFERFLSETANNHFLSTGLSGGSNRYPVASDYPKVDDIANNTERAIFRAAVQQEPLQLLQYIIRNERPYTEILTADYTVVNPVLASIYEADVPGGFDNEMDNSEWRKATIPEMLRFGRIYPHAGVLTTHAWRQRFPTTASNRNRQRAKMVLLQFLGVNLEALAQRPQVSESPFLVPTLEDPACTSCHNIMDPVAGAFQNWANLNRYRRFSANTTALPSSYRGNNYPKDADGNAYYQRGDNWFRDVLPPGFNGVLAPGGHEGNEAALQWLGQEMAKDNRFSMGAVHFWYHGLFGEKVLTSPGDSSAADYQKRLNAFNAQDKIFREIAARFPDDRGHGAYNVKDLLVDLITSQWFRASGIAE</sequence>